<keyword evidence="1" id="KW-0347">Helicase</keyword>
<evidence type="ECO:0000313" key="2">
    <source>
        <dbReference type="Proteomes" id="UP000187203"/>
    </source>
</evidence>
<accession>A0A1R3L3I7</accession>
<keyword evidence="1" id="KW-0067">ATP-binding</keyword>
<dbReference type="AlphaFoldDB" id="A0A1R3L3I7"/>
<evidence type="ECO:0000313" key="1">
    <source>
        <dbReference type="EMBL" id="OMP13923.1"/>
    </source>
</evidence>
<gene>
    <name evidence="1" type="ORF">COLO4_00627</name>
</gene>
<reference evidence="2" key="1">
    <citation type="submission" date="2013-09" db="EMBL/GenBank/DDBJ databases">
        <title>Corchorus olitorius genome sequencing.</title>
        <authorList>
            <person name="Alam M."/>
            <person name="Haque M.S."/>
            <person name="Islam M.S."/>
            <person name="Emdad E.M."/>
            <person name="Islam M.M."/>
            <person name="Ahmed B."/>
            <person name="Halim A."/>
            <person name="Hossen Q.M.M."/>
            <person name="Hossain M.Z."/>
            <person name="Ahmed R."/>
            <person name="Khan M.M."/>
            <person name="Islam R."/>
            <person name="Rashid M.M."/>
            <person name="Khan S.A."/>
            <person name="Rahman M.S."/>
            <person name="Alam M."/>
            <person name="Yahiya A.S."/>
            <person name="Khan M.S."/>
            <person name="Azam M.S."/>
            <person name="Haque T."/>
            <person name="Lashkar M.Z.H."/>
            <person name="Akhand A.I."/>
            <person name="Morshed G."/>
            <person name="Roy S."/>
            <person name="Uddin K.S."/>
            <person name="Rabeya T."/>
            <person name="Hossain A.S."/>
            <person name="Chowdhury A."/>
            <person name="Snigdha A.R."/>
            <person name="Mortoza M.S."/>
            <person name="Matin S.A."/>
            <person name="Hoque S.M.E."/>
            <person name="Islam M.K."/>
            <person name="Roy D.K."/>
            <person name="Haider R."/>
            <person name="Moosa M.M."/>
            <person name="Elias S.M."/>
            <person name="Hasan A.M."/>
            <person name="Jahan S."/>
            <person name="Shafiuddin M."/>
            <person name="Mahmood N."/>
            <person name="Shommy N.S."/>
        </authorList>
    </citation>
    <scope>NUCLEOTIDE SEQUENCE [LARGE SCALE GENOMIC DNA]</scope>
    <source>
        <strain evidence="2">cv. O-4</strain>
    </source>
</reference>
<dbReference type="Proteomes" id="UP000187203">
    <property type="component" value="Unassembled WGS sequence"/>
</dbReference>
<dbReference type="GO" id="GO:0004386">
    <property type="term" value="F:helicase activity"/>
    <property type="evidence" value="ECO:0007669"/>
    <property type="project" value="UniProtKB-KW"/>
</dbReference>
<sequence length="88" mass="9843">MEYLTGFMNYQSLMNRKGAAVGVWLDTTKGEGRARLSHHLQKGRAAKGLHPIPKRVITGKLMIKEAEFQCRSQAIYLLSVPKSDKRGA</sequence>
<keyword evidence="1" id="KW-0378">Hydrolase</keyword>
<proteinExistence type="predicted"/>
<name>A0A1R3L3I7_9ROSI</name>
<comment type="caution">
    <text evidence="1">The sequence shown here is derived from an EMBL/GenBank/DDBJ whole genome shotgun (WGS) entry which is preliminary data.</text>
</comment>
<organism evidence="1 2">
    <name type="scientific">Corchorus olitorius</name>
    <dbReference type="NCBI Taxonomy" id="93759"/>
    <lineage>
        <taxon>Eukaryota</taxon>
        <taxon>Viridiplantae</taxon>
        <taxon>Streptophyta</taxon>
        <taxon>Embryophyta</taxon>
        <taxon>Tracheophyta</taxon>
        <taxon>Spermatophyta</taxon>
        <taxon>Magnoliopsida</taxon>
        <taxon>eudicotyledons</taxon>
        <taxon>Gunneridae</taxon>
        <taxon>Pentapetalae</taxon>
        <taxon>rosids</taxon>
        <taxon>malvids</taxon>
        <taxon>Malvales</taxon>
        <taxon>Malvaceae</taxon>
        <taxon>Grewioideae</taxon>
        <taxon>Apeibeae</taxon>
        <taxon>Corchorus</taxon>
    </lineage>
</organism>
<keyword evidence="2" id="KW-1185">Reference proteome</keyword>
<dbReference type="EMBL" id="AWUE01002809">
    <property type="protein sequence ID" value="OMP13923.1"/>
    <property type="molecule type" value="Genomic_DNA"/>
</dbReference>
<protein>
    <submittedName>
        <fullName evidence="1">ATP-dependent rRNA helicase SPB4</fullName>
    </submittedName>
</protein>
<keyword evidence="1" id="KW-0547">Nucleotide-binding</keyword>